<proteinExistence type="predicted"/>
<evidence type="ECO:0000256" key="1">
    <source>
        <dbReference type="SAM" id="MobiDB-lite"/>
    </source>
</evidence>
<dbReference type="EMBL" id="KR029592">
    <property type="protein sequence ID" value="AKH47367.1"/>
    <property type="molecule type" value="Genomic_DNA"/>
</dbReference>
<feature type="region of interest" description="Disordered" evidence="1">
    <location>
        <begin position="160"/>
        <end position="197"/>
    </location>
</feature>
<reference evidence="2" key="2">
    <citation type="submission" date="2015-03" db="EMBL/GenBank/DDBJ databases">
        <authorList>
            <person name="Chow C.-E.T."/>
            <person name="Winget D.M."/>
            <person name="White R.A.III."/>
            <person name="Hallam S.J."/>
            <person name="Suttle C.A."/>
        </authorList>
    </citation>
    <scope>NUCLEOTIDE SEQUENCE</scope>
    <source>
        <strain evidence="2">H4084972</strain>
    </source>
</reference>
<feature type="compositionally biased region" description="Basic and acidic residues" evidence="1">
    <location>
        <begin position="166"/>
        <end position="189"/>
    </location>
</feature>
<sequence>MQHPLDIAVQLQQIKEQLAKTSIKLKGVRKVLIANIQALTWVLEYPKKMKDKLEPMEGIEHTEEQKTAISVLTEAGPKIQKFFNIHTYKLETMRMTIALNPVMNIYTFTIGWAAHNNIPLEKELRLTENVPTAQDVIEAFKAQAVPDPVIKAFLTKEFLESLPHGNQKENPPKDPGESESQDKPEETGDKTTTPDQV</sequence>
<organism evidence="2">
    <name type="scientific">uncultured marine virus</name>
    <dbReference type="NCBI Taxonomy" id="186617"/>
    <lineage>
        <taxon>Viruses</taxon>
        <taxon>environmental samples</taxon>
    </lineage>
</organism>
<accession>A0A0F7L7H1</accession>
<evidence type="ECO:0000313" key="2">
    <source>
        <dbReference type="EMBL" id="AKH47367.1"/>
    </source>
</evidence>
<reference evidence="2" key="1">
    <citation type="journal article" date="2015" name="Front. Microbiol.">
        <title>Combining genomic sequencing methods to explore viral diversity and reveal potential virus-host interactions.</title>
        <authorList>
            <person name="Chow C.E."/>
            <person name="Winget D.M."/>
            <person name="White R.A.III."/>
            <person name="Hallam S.J."/>
            <person name="Suttle C.A."/>
        </authorList>
    </citation>
    <scope>NUCLEOTIDE SEQUENCE</scope>
    <source>
        <strain evidence="2">H4084972</strain>
    </source>
</reference>
<name>A0A0F7L7H1_9VIRU</name>
<protein>
    <submittedName>
        <fullName evidence="2">Uncharacterized protein</fullName>
    </submittedName>
</protein>